<dbReference type="InterPro" id="IPR044730">
    <property type="entry name" value="RNase_H-like_dom_plant"/>
</dbReference>
<dbReference type="ExpressionAtlas" id="A0A2K3P7K0">
    <property type="expression patterns" value="baseline"/>
</dbReference>
<dbReference type="InterPro" id="IPR012337">
    <property type="entry name" value="RNaseH-like_sf"/>
</dbReference>
<dbReference type="PANTHER" id="PTHR47074">
    <property type="entry name" value="BNAC02G40300D PROTEIN"/>
    <property type="match status" value="1"/>
</dbReference>
<protein>
    <submittedName>
        <fullName evidence="2">Cytochrome p450</fullName>
    </submittedName>
</protein>
<evidence type="ECO:0000313" key="2">
    <source>
        <dbReference type="EMBL" id="PNY11264.1"/>
    </source>
</evidence>
<organism evidence="2 3">
    <name type="scientific">Trifolium pratense</name>
    <name type="common">Red clover</name>
    <dbReference type="NCBI Taxonomy" id="57577"/>
    <lineage>
        <taxon>Eukaryota</taxon>
        <taxon>Viridiplantae</taxon>
        <taxon>Streptophyta</taxon>
        <taxon>Embryophyta</taxon>
        <taxon>Tracheophyta</taxon>
        <taxon>Spermatophyta</taxon>
        <taxon>Magnoliopsida</taxon>
        <taxon>eudicotyledons</taxon>
        <taxon>Gunneridae</taxon>
        <taxon>Pentapetalae</taxon>
        <taxon>rosids</taxon>
        <taxon>fabids</taxon>
        <taxon>Fabales</taxon>
        <taxon>Fabaceae</taxon>
        <taxon>Papilionoideae</taxon>
        <taxon>50 kb inversion clade</taxon>
        <taxon>NPAAA clade</taxon>
        <taxon>Hologalegina</taxon>
        <taxon>IRL clade</taxon>
        <taxon>Trifolieae</taxon>
        <taxon>Trifolium</taxon>
    </lineage>
</organism>
<dbReference type="EMBL" id="ASHM01004420">
    <property type="protein sequence ID" value="PNY11264.1"/>
    <property type="molecule type" value="Genomic_DNA"/>
</dbReference>
<reference evidence="2 3" key="2">
    <citation type="journal article" date="2017" name="Front. Plant Sci.">
        <title>Gene Classification and Mining of Molecular Markers Useful in Red Clover (Trifolium pratense) Breeding.</title>
        <authorList>
            <person name="Istvanek J."/>
            <person name="Dluhosova J."/>
            <person name="Dluhos P."/>
            <person name="Patkova L."/>
            <person name="Nedelnik J."/>
            <person name="Repkova J."/>
        </authorList>
    </citation>
    <scope>NUCLEOTIDE SEQUENCE [LARGE SCALE GENOMIC DNA]</scope>
    <source>
        <strain evidence="3">cv. Tatra</strain>
        <tissue evidence="2">Young leaves</tissue>
    </source>
</reference>
<proteinExistence type="predicted"/>
<reference evidence="2 3" key="1">
    <citation type="journal article" date="2014" name="Am. J. Bot.">
        <title>Genome assembly and annotation for red clover (Trifolium pratense; Fabaceae).</title>
        <authorList>
            <person name="Istvanek J."/>
            <person name="Jaros M."/>
            <person name="Krenek A."/>
            <person name="Repkova J."/>
        </authorList>
    </citation>
    <scope>NUCLEOTIDE SEQUENCE [LARGE SCALE GENOMIC DNA]</scope>
    <source>
        <strain evidence="3">cv. Tatra</strain>
        <tissue evidence="2">Young leaves</tissue>
    </source>
</reference>
<name>A0A2K3P7K0_TRIPR</name>
<dbReference type="GO" id="GO:0004523">
    <property type="term" value="F:RNA-DNA hybrid ribonuclease activity"/>
    <property type="evidence" value="ECO:0007669"/>
    <property type="project" value="InterPro"/>
</dbReference>
<evidence type="ECO:0000313" key="3">
    <source>
        <dbReference type="Proteomes" id="UP000236291"/>
    </source>
</evidence>
<dbReference type="CDD" id="cd06222">
    <property type="entry name" value="RNase_H_like"/>
    <property type="match status" value="1"/>
</dbReference>
<dbReference type="AlphaFoldDB" id="A0A2K3P7K0"/>
<dbReference type="SUPFAM" id="SSF53098">
    <property type="entry name" value="Ribonuclease H-like"/>
    <property type="match status" value="1"/>
</dbReference>
<evidence type="ECO:0000259" key="1">
    <source>
        <dbReference type="Pfam" id="PF13456"/>
    </source>
</evidence>
<dbReference type="GO" id="GO:0003676">
    <property type="term" value="F:nucleic acid binding"/>
    <property type="evidence" value="ECO:0007669"/>
    <property type="project" value="InterPro"/>
</dbReference>
<dbReference type="PANTHER" id="PTHR47074:SF48">
    <property type="entry name" value="POLYNUCLEOTIDYL TRANSFERASE, RIBONUCLEASE H-LIKE SUPERFAMILY PROTEIN"/>
    <property type="match status" value="1"/>
</dbReference>
<dbReference type="InterPro" id="IPR036397">
    <property type="entry name" value="RNaseH_sf"/>
</dbReference>
<comment type="caution">
    <text evidence="2">The sequence shown here is derived from an EMBL/GenBank/DDBJ whole genome shotgun (WGS) entry which is preliminary data.</text>
</comment>
<accession>A0A2K3P7K0</accession>
<feature type="domain" description="RNase H type-1" evidence="1">
    <location>
        <begin position="146"/>
        <end position="267"/>
    </location>
</feature>
<dbReference type="Proteomes" id="UP000236291">
    <property type="component" value="Unassembled WGS sequence"/>
</dbReference>
<dbReference type="Pfam" id="PF13456">
    <property type="entry name" value="RVT_3"/>
    <property type="match status" value="1"/>
</dbReference>
<gene>
    <name evidence="2" type="ORF">L195_g007867</name>
</gene>
<sequence length="293" mass="33518">MQTPLIASVYGKWNVTVYIQCSVPIKIVLTLQEYNTDMSRRAMPDKLCNVQRRERRQQSRVVPVSEKHPMLAASSKNCSASWCGAFGNAGIIKCGTSVTRSKLCERAIHLITSWRNAQRVRALVDMPQQIPHQTRWMKSIIERYKFDASFSYLHNKVGIGMCIRDDQERFGRAKTEWLEPILDVEIGEAMGLLSALKWIEELHFYDTGVEVDCKRVVGGLYSKRNFNSDFGVILSDCKVLLATNLVNSNVKFIRRQANEVAHSFARMVTSLASFHNFLDIPTCIYDIIMNEMR</sequence>
<dbReference type="InterPro" id="IPR002156">
    <property type="entry name" value="RNaseH_domain"/>
</dbReference>
<dbReference type="InterPro" id="IPR052929">
    <property type="entry name" value="RNase_H-like_EbsB-rel"/>
</dbReference>
<dbReference type="Gene3D" id="3.30.420.10">
    <property type="entry name" value="Ribonuclease H-like superfamily/Ribonuclease H"/>
    <property type="match status" value="1"/>
</dbReference>